<dbReference type="SUPFAM" id="SSF63411">
    <property type="entry name" value="LuxS/MPP-like metallohydrolase"/>
    <property type="match status" value="2"/>
</dbReference>
<dbReference type="Proteomes" id="UP000765509">
    <property type="component" value="Unassembled WGS sequence"/>
</dbReference>
<dbReference type="FunFam" id="3.30.830.10:FF:000039">
    <property type="entry name" value="Ubiquinol-cytochrome c reductase core subunit 2"/>
    <property type="match status" value="1"/>
</dbReference>
<evidence type="ECO:0000256" key="1">
    <source>
        <dbReference type="ARBA" id="ARBA00004443"/>
    </source>
</evidence>
<evidence type="ECO:0000259" key="12">
    <source>
        <dbReference type="Pfam" id="PF05193"/>
    </source>
</evidence>
<sequence length="437" mass="46951">MISLPTRSLCRFTRSFATTLHPSPSIISTNQSNSGLKVLSTHDNSKLTSSISLFVKAGSRHEPSPGLAHLLKNMLFKSTENRSALRLIRETELLGGVLTTSLSREHLILNAEFLKGQENYFIQVLADVLTSSKFSRHEFNEEALPGTLAESNQAQSDSMILAIDCAHQLAFRKGLGNSLFADPSLPVSHDSAVEFARSSFANLNQHSIVATGIDPEKLLGLVNEFFAPSSSSISTTSVSSSKSSYHGGDIRLTSHAADTFLLAFKGAQNSNQPEFTVLQHLLGSNPVLVKWSHGPSPLSSLPVKTFHFPYSDNGLFGFVVKAEGSHAHQVASKALAELKKVADGNAIDKEAVDRAASKAQFLVASSLESNILKTESLGIQSLTTNTSPQGIQDLYSSYAQVTPDKVIQAAKSALNSRPTVVAVGNTKELPYAEDLGF</sequence>
<dbReference type="GO" id="GO:0046872">
    <property type="term" value="F:metal ion binding"/>
    <property type="evidence" value="ECO:0007669"/>
    <property type="project" value="InterPro"/>
</dbReference>
<keyword evidence="14" id="KW-1185">Reference proteome</keyword>
<evidence type="ECO:0000313" key="14">
    <source>
        <dbReference type="Proteomes" id="UP000765509"/>
    </source>
</evidence>
<evidence type="ECO:0000259" key="11">
    <source>
        <dbReference type="Pfam" id="PF00675"/>
    </source>
</evidence>
<gene>
    <name evidence="13" type="ORF">O181_030740</name>
</gene>
<evidence type="ECO:0000256" key="9">
    <source>
        <dbReference type="ARBA" id="ARBA00038146"/>
    </source>
</evidence>
<dbReference type="InterPro" id="IPR011765">
    <property type="entry name" value="Pept_M16_N"/>
</dbReference>
<dbReference type="Pfam" id="PF00675">
    <property type="entry name" value="Peptidase_M16"/>
    <property type="match status" value="1"/>
</dbReference>
<evidence type="ECO:0000256" key="8">
    <source>
        <dbReference type="ARBA" id="ARBA00023136"/>
    </source>
</evidence>
<feature type="domain" description="Peptidase M16 C-terminal" evidence="12">
    <location>
        <begin position="188"/>
        <end position="356"/>
    </location>
</feature>
<comment type="similarity">
    <text evidence="9">Belongs to the peptidase M16 family. UQCRC2/QCR2 subfamily.</text>
</comment>
<evidence type="ECO:0000256" key="3">
    <source>
        <dbReference type="ARBA" id="ARBA00022660"/>
    </source>
</evidence>
<keyword evidence="8" id="KW-0472">Membrane</keyword>
<evidence type="ECO:0000256" key="7">
    <source>
        <dbReference type="ARBA" id="ARBA00023128"/>
    </source>
</evidence>
<dbReference type="AlphaFoldDB" id="A0A9Q3CWQ4"/>
<dbReference type="FunFam" id="3.30.830.10:FF:000021">
    <property type="entry name" value="Cytochrome b-c1 complex subunit 2"/>
    <property type="match status" value="1"/>
</dbReference>
<dbReference type="Pfam" id="PF05193">
    <property type="entry name" value="Peptidase_M16_C"/>
    <property type="match status" value="1"/>
</dbReference>
<evidence type="ECO:0000256" key="2">
    <source>
        <dbReference type="ARBA" id="ARBA00022448"/>
    </source>
</evidence>
<accession>A0A9Q3CWQ4</accession>
<organism evidence="13 14">
    <name type="scientific">Austropuccinia psidii MF-1</name>
    <dbReference type="NCBI Taxonomy" id="1389203"/>
    <lineage>
        <taxon>Eukaryota</taxon>
        <taxon>Fungi</taxon>
        <taxon>Dikarya</taxon>
        <taxon>Basidiomycota</taxon>
        <taxon>Pucciniomycotina</taxon>
        <taxon>Pucciniomycetes</taxon>
        <taxon>Pucciniales</taxon>
        <taxon>Sphaerophragmiaceae</taxon>
        <taxon>Austropuccinia</taxon>
    </lineage>
</organism>
<feature type="domain" description="Peptidase M16 N-terminal" evidence="11">
    <location>
        <begin position="37"/>
        <end position="181"/>
    </location>
</feature>
<comment type="subcellular location">
    <subcellularLocation>
        <location evidence="1">Mitochondrion inner membrane</location>
        <topology evidence="1">Peripheral membrane protein</topology>
        <orientation evidence="1">Matrix side</orientation>
    </subcellularLocation>
</comment>
<dbReference type="PANTHER" id="PTHR11851:SF209">
    <property type="entry name" value="CYTOCHROME B-C1 COMPLEX SUBUNIT 2, MITOCHONDRIAL"/>
    <property type="match status" value="1"/>
</dbReference>
<evidence type="ECO:0000256" key="4">
    <source>
        <dbReference type="ARBA" id="ARBA00022792"/>
    </source>
</evidence>
<keyword evidence="2" id="KW-0813">Transport</keyword>
<keyword evidence="3" id="KW-0679">Respiratory chain</keyword>
<protein>
    <recommendedName>
        <fullName evidence="10">Cytochrome b-c1 complex subunit 2, mitochondrial</fullName>
    </recommendedName>
</protein>
<proteinExistence type="inferred from homology"/>
<name>A0A9Q3CWQ4_9BASI</name>
<keyword evidence="7" id="KW-0496">Mitochondrion</keyword>
<dbReference type="InterPro" id="IPR050361">
    <property type="entry name" value="MPP/UQCRC_Complex"/>
</dbReference>
<keyword evidence="6" id="KW-0249">Electron transport</keyword>
<dbReference type="OrthoDB" id="6369905at2759"/>
<comment type="caution">
    <text evidence="13">The sequence shown here is derived from an EMBL/GenBank/DDBJ whole genome shotgun (WGS) entry which is preliminary data.</text>
</comment>
<dbReference type="InterPro" id="IPR007863">
    <property type="entry name" value="Peptidase_M16_C"/>
</dbReference>
<dbReference type="PANTHER" id="PTHR11851">
    <property type="entry name" value="METALLOPROTEASE"/>
    <property type="match status" value="1"/>
</dbReference>
<dbReference type="GO" id="GO:0005743">
    <property type="term" value="C:mitochondrial inner membrane"/>
    <property type="evidence" value="ECO:0007669"/>
    <property type="project" value="UniProtKB-SubCell"/>
</dbReference>
<reference evidence="13" key="1">
    <citation type="submission" date="2021-03" db="EMBL/GenBank/DDBJ databases">
        <title>Draft genome sequence of rust myrtle Austropuccinia psidii MF-1, a brazilian biotype.</title>
        <authorList>
            <person name="Quecine M.C."/>
            <person name="Pachon D.M.R."/>
            <person name="Bonatelli M.L."/>
            <person name="Correr F.H."/>
            <person name="Franceschini L.M."/>
            <person name="Leite T.F."/>
            <person name="Margarido G.R.A."/>
            <person name="Almeida C.A."/>
            <person name="Ferrarezi J.A."/>
            <person name="Labate C.A."/>
        </authorList>
    </citation>
    <scope>NUCLEOTIDE SEQUENCE</scope>
    <source>
        <strain evidence="13">MF-1</strain>
    </source>
</reference>
<keyword evidence="5" id="KW-0809">Transit peptide</keyword>
<evidence type="ECO:0000256" key="6">
    <source>
        <dbReference type="ARBA" id="ARBA00022982"/>
    </source>
</evidence>
<dbReference type="EMBL" id="AVOT02010874">
    <property type="protein sequence ID" value="MBW0491025.1"/>
    <property type="molecule type" value="Genomic_DNA"/>
</dbReference>
<evidence type="ECO:0000256" key="5">
    <source>
        <dbReference type="ARBA" id="ARBA00022946"/>
    </source>
</evidence>
<dbReference type="Gene3D" id="3.30.830.10">
    <property type="entry name" value="Metalloenzyme, LuxS/M16 peptidase-like"/>
    <property type="match status" value="2"/>
</dbReference>
<dbReference type="InterPro" id="IPR011249">
    <property type="entry name" value="Metalloenz_LuxS/M16"/>
</dbReference>
<evidence type="ECO:0000256" key="10">
    <source>
        <dbReference type="ARBA" id="ARBA00040751"/>
    </source>
</evidence>
<keyword evidence="4" id="KW-0999">Mitochondrion inner membrane</keyword>
<evidence type="ECO:0000313" key="13">
    <source>
        <dbReference type="EMBL" id="MBW0491025.1"/>
    </source>
</evidence>